<dbReference type="NCBIfam" id="TIGR02547">
    <property type="entry name" value="casA_cse1"/>
    <property type="match status" value="1"/>
</dbReference>
<protein>
    <submittedName>
        <fullName evidence="1">Type I-E CRISPR-associated protein Cse1/CasA</fullName>
    </submittedName>
</protein>
<evidence type="ECO:0000313" key="1">
    <source>
        <dbReference type="EMBL" id="RMW99552.1"/>
    </source>
</evidence>
<organism evidence="1 2">
    <name type="scientific">Allofranklinella schreckenbergeri</name>
    <dbReference type="NCBI Taxonomy" id="1076744"/>
    <lineage>
        <taxon>Bacteria</taxon>
        <taxon>Pseudomonadati</taxon>
        <taxon>Pseudomonadota</taxon>
        <taxon>Betaproteobacteria</taxon>
        <taxon>Burkholderiales</taxon>
        <taxon>Comamonadaceae</taxon>
        <taxon>Allofranklinella</taxon>
    </lineage>
</organism>
<dbReference type="InterPro" id="IPR013381">
    <property type="entry name" value="CRISPR-assoc_prot_Cse1"/>
</dbReference>
<reference evidence="1 2" key="1">
    <citation type="submission" date="2018-10" db="EMBL/GenBank/DDBJ databases">
        <title>Comamonadaceae CDC group NO-1 genome sequencing and assembly.</title>
        <authorList>
            <person name="Bernier A.-M."/>
            <person name="Bernard K."/>
        </authorList>
    </citation>
    <scope>NUCLEOTIDE SEQUENCE [LARGE SCALE GENOMIC DNA]</scope>
    <source>
        <strain evidence="1 2">NML970147</strain>
    </source>
</reference>
<dbReference type="CDD" id="cd09729">
    <property type="entry name" value="Cse1_I-E"/>
    <property type="match status" value="1"/>
</dbReference>
<dbReference type="AlphaFoldDB" id="A0A3M6Q8X5"/>
<comment type="caution">
    <text evidence="1">The sequence shown here is derived from an EMBL/GenBank/DDBJ whole genome shotgun (WGS) entry which is preliminary data.</text>
</comment>
<dbReference type="Pfam" id="PF09481">
    <property type="entry name" value="CRISPR_Cse1"/>
    <property type="match status" value="1"/>
</dbReference>
<dbReference type="Proteomes" id="UP000267521">
    <property type="component" value="Unassembled WGS sequence"/>
</dbReference>
<sequence>MHLLNDPWLTCRSRTGNARRISPLEVGDAELLDIVALRPDFRGASYQLLIGLLQLAYAPRDVGQWRERYANSPSREALAEAFAPYTHAFALHGDGPAFMQDFALVEEANTLSVAELLIDAGSDSNLYFNKPVDAPGFCQSCFAQALFTLQINAPSGGRGIRTSLRGGGPLTTLLLPADKSATLWQKLWLNVLPQDALGYPAVTDLGDVLPWMKATRISEGVAACDTTPETVHPLQAWWSMPRRIRIRIGPGTAQAHGVCSLCGAQDVPLIRHYRHRHGGTNYTGTWQHPLTPYYLDKKGEKPPISSKGHQAGRGYRDWLGLVLGTEDQRPAAARVVSHFNTEVRQPDVLLWCFGYATSNMKALCWYDSTLPVHALAPELLQPFTRSVKQLLDAADEMAKTLHKQVKAAWFKRPGDAGAEPAVLQSFWQASEPLFYRSLARLAQHDFESRAALAGIYRQWLQQAYAQVLELFDQWALAAPEEDLDMRRVVEARAQLTKSLNNSRALKPLWALVNHQQKKAQAKSRRKEIAA</sequence>
<name>A0A3M6Q8X5_9BURK</name>
<evidence type="ECO:0000313" key="2">
    <source>
        <dbReference type="Proteomes" id="UP000267521"/>
    </source>
</evidence>
<gene>
    <name evidence="1" type="primary">casA</name>
    <name evidence="1" type="ORF">EBQ26_04145</name>
</gene>
<proteinExistence type="predicted"/>
<accession>A0A3M6Q8X5</accession>
<dbReference type="EMBL" id="RDQM01000004">
    <property type="protein sequence ID" value="RMW99552.1"/>
    <property type="molecule type" value="Genomic_DNA"/>
</dbReference>
<dbReference type="RefSeq" id="WP_122237764.1">
    <property type="nucleotide sequence ID" value="NZ_RDQM01000004.1"/>
</dbReference>